<dbReference type="SUPFAM" id="SSF55729">
    <property type="entry name" value="Acyl-CoA N-acyltransferases (Nat)"/>
    <property type="match status" value="1"/>
</dbReference>
<sequence>MILYNLKELIIVKNLTIRKIQKEDYPQLIAIENSVWTVENTPGIVHYNNTSEYMSRYPIGSNFVAVDENNHVLGVLQYENATPLPTSNKTLSLSIAVSQTAQNAGAGSALMNRVKDYAREHNYRKLTLRALGSNARALAFYQKHQFVIEGHLKDEFYIDGKFVDDYLLSYFL</sequence>
<name>A0A291BWS8_BROTH</name>
<dbReference type="GO" id="GO:0016747">
    <property type="term" value="F:acyltransferase activity, transferring groups other than amino-acyl groups"/>
    <property type="evidence" value="ECO:0007669"/>
    <property type="project" value="InterPro"/>
</dbReference>
<dbReference type="InterPro" id="IPR016181">
    <property type="entry name" value="Acyl_CoA_acyltransferase"/>
</dbReference>
<dbReference type="InterPro" id="IPR000182">
    <property type="entry name" value="GNAT_dom"/>
</dbReference>
<dbReference type="PANTHER" id="PTHR43072:SF60">
    <property type="entry name" value="L-2,4-DIAMINOBUTYRIC ACID ACETYLTRANSFERASE"/>
    <property type="match status" value="1"/>
</dbReference>
<dbReference type="EMBL" id="CP023483">
    <property type="protein sequence ID" value="ATF25566.1"/>
    <property type="molecule type" value="Genomic_DNA"/>
</dbReference>
<dbReference type="Proteomes" id="UP000243591">
    <property type="component" value="Chromosome"/>
</dbReference>
<gene>
    <name evidence="2" type="ORF">CNY62_03670</name>
</gene>
<evidence type="ECO:0000259" key="1">
    <source>
        <dbReference type="PROSITE" id="PS51186"/>
    </source>
</evidence>
<dbReference type="Pfam" id="PF00583">
    <property type="entry name" value="Acetyltransf_1"/>
    <property type="match status" value="1"/>
</dbReference>
<accession>A0A291BWS8</accession>
<evidence type="ECO:0000313" key="3">
    <source>
        <dbReference type="Proteomes" id="UP000243591"/>
    </source>
</evidence>
<proteinExistence type="predicted"/>
<dbReference type="AlphaFoldDB" id="A0A291BWS8"/>
<dbReference type="KEGG" id="bths:CNY62_03670"/>
<dbReference type="Gene3D" id="3.40.630.30">
    <property type="match status" value="1"/>
</dbReference>
<reference evidence="2 3" key="1">
    <citation type="submission" date="2017-09" db="EMBL/GenBank/DDBJ databases">
        <title>Complete Genome Sequences of Two Strains of the Meat Spoilage Bacterium Brochothrix thermosphacta Isolated from Ground Chicken.</title>
        <authorList>
            <person name="Paoli G.C."/>
            <person name="Wijey C."/>
            <person name="Chen C.-Y."/>
            <person name="Nguyen L."/>
            <person name="Yan X."/>
            <person name="Irwin P.L."/>
        </authorList>
    </citation>
    <scope>NUCLEOTIDE SEQUENCE [LARGE SCALE GENOMIC DNA]</scope>
    <source>
        <strain evidence="2 3">BI</strain>
    </source>
</reference>
<keyword evidence="2" id="KW-0808">Transferase</keyword>
<organism evidence="2 3">
    <name type="scientific">Brochothrix thermosphacta</name>
    <name type="common">Microbacterium thermosphactum</name>
    <dbReference type="NCBI Taxonomy" id="2756"/>
    <lineage>
        <taxon>Bacteria</taxon>
        <taxon>Bacillati</taxon>
        <taxon>Bacillota</taxon>
        <taxon>Bacilli</taxon>
        <taxon>Bacillales</taxon>
        <taxon>Listeriaceae</taxon>
        <taxon>Brochothrix</taxon>
    </lineage>
</organism>
<dbReference type="PANTHER" id="PTHR43072">
    <property type="entry name" value="N-ACETYLTRANSFERASE"/>
    <property type="match status" value="1"/>
</dbReference>
<keyword evidence="3" id="KW-1185">Reference proteome</keyword>
<feature type="domain" description="N-acetyltransferase" evidence="1">
    <location>
        <begin position="15"/>
        <end position="172"/>
    </location>
</feature>
<protein>
    <submittedName>
        <fullName evidence="2">N-acetyltransferase</fullName>
    </submittedName>
</protein>
<dbReference type="CDD" id="cd04301">
    <property type="entry name" value="NAT_SF"/>
    <property type="match status" value="1"/>
</dbReference>
<dbReference type="PROSITE" id="PS51186">
    <property type="entry name" value="GNAT"/>
    <property type="match status" value="1"/>
</dbReference>
<evidence type="ECO:0000313" key="2">
    <source>
        <dbReference type="EMBL" id="ATF25566.1"/>
    </source>
</evidence>